<organism evidence="7 8">
    <name type="scientific">Brevibacterium celere</name>
    <dbReference type="NCBI Taxonomy" id="225845"/>
    <lineage>
        <taxon>Bacteria</taxon>
        <taxon>Bacillati</taxon>
        <taxon>Actinomycetota</taxon>
        <taxon>Actinomycetes</taxon>
        <taxon>Micrococcales</taxon>
        <taxon>Brevibacteriaceae</taxon>
        <taxon>Brevibacterium</taxon>
    </lineage>
</organism>
<dbReference type="PANTHER" id="PTHR20982">
    <property type="entry name" value="RIBOSOME RECYCLING FACTOR"/>
    <property type="match status" value="1"/>
</dbReference>
<name>A0A366IRD7_9MICO</name>
<accession>A0A366IRD7</accession>
<evidence type="ECO:0000256" key="5">
    <source>
        <dbReference type="HAMAP-Rule" id="MF_00040"/>
    </source>
</evidence>
<sequence length="185" mass="20712">MIEETLAEAREKMDKAVEFTQEDFGSIRTGRANPALFANIEIEYYGAPTPLQQLASFQTPEARTILVTPYDRGALGDIETALRNSDIGANPANDGNVIRVVLPELTEERRKEYVKIVKSKAEDGKVSIRNIRRHSKDTLERIKKDGEAGEDEVTRAIAELDELTKSKVESIDRLLAKKEAELLEV</sequence>
<keyword evidence="4 5" id="KW-0648">Protein biosynthesis</keyword>
<comment type="subcellular location">
    <subcellularLocation>
        <location evidence="1 5">Cytoplasm</location>
    </subcellularLocation>
</comment>
<dbReference type="GO" id="GO:0005737">
    <property type="term" value="C:cytoplasm"/>
    <property type="evidence" value="ECO:0007669"/>
    <property type="project" value="UniProtKB-SubCell"/>
</dbReference>
<reference evidence="7 8" key="1">
    <citation type="submission" date="2018-06" db="EMBL/GenBank/DDBJ databases">
        <title>Freshwater and sediment microbial communities from various areas in North America, analyzing microbe dynamics in response to fracking.</title>
        <authorList>
            <person name="Lamendella R."/>
        </authorList>
    </citation>
    <scope>NUCLEOTIDE SEQUENCE [LARGE SCALE GENOMIC DNA]</scope>
    <source>
        <strain evidence="7 8">3b_TX</strain>
    </source>
</reference>
<protein>
    <recommendedName>
        <fullName evidence="5">Ribosome-recycling factor</fullName>
        <shortName evidence="5">RRF</shortName>
    </recommendedName>
    <alternativeName>
        <fullName evidence="5">Ribosome-releasing factor</fullName>
    </alternativeName>
</protein>
<comment type="caution">
    <text evidence="7">The sequence shown here is derived from an EMBL/GenBank/DDBJ whole genome shotgun (WGS) entry which is preliminary data.</text>
</comment>
<dbReference type="SUPFAM" id="SSF55194">
    <property type="entry name" value="Ribosome recycling factor, RRF"/>
    <property type="match status" value="1"/>
</dbReference>
<dbReference type="FunFam" id="1.10.132.20:FF:000001">
    <property type="entry name" value="Ribosome-recycling factor"/>
    <property type="match status" value="1"/>
</dbReference>
<evidence type="ECO:0000256" key="1">
    <source>
        <dbReference type="ARBA" id="ARBA00004496"/>
    </source>
</evidence>
<comment type="similarity">
    <text evidence="2 5">Belongs to the RRF family.</text>
</comment>
<gene>
    <name evidence="5" type="primary">frr</name>
    <name evidence="7" type="ORF">DFO65_101402</name>
</gene>
<evidence type="ECO:0000259" key="6">
    <source>
        <dbReference type="Pfam" id="PF01765"/>
    </source>
</evidence>
<proteinExistence type="inferred from homology"/>
<dbReference type="InterPro" id="IPR023584">
    <property type="entry name" value="Ribosome_recyc_fac_dom"/>
</dbReference>
<evidence type="ECO:0000256" key="4">
    <source>
        <dbReference type="ARBA" id="ARBA00022917"/>
    </source>
</evidence>
<evidence type="ECO:0000313" key="8">
    <source>
        <dbReference type="Proteomes" id="UP000253509"/>
    </source>
</evidence>
<feature type="domain" description="Ribosome recycling factor" evidence="6">
    <location>
        <begin position="21"/>
        <end position="183"/>
    </location>
</feature>
<dbReference type="Proteomes" id="UP000253509">
    <property type="component" value="Unassembled WGS sequence"/>
</dbReference>
<dbReference type="Gene3D" id="1.10.132.20">
    <property type="entry name" value="Ribosome-recycling factor"/>
    <property type="match status" value="1"/>
</dbReference>
<dbReference type="Gene3D" id="3.30.1360.40">
    <property type="match status" value="1"/>
</dbReference>
<dbReference type="AlphaFoldDB" id="A0A366IRD7"/>
<evidence type="ECO:0000256" key="2">
    <source>
        <dbReference type="ARBA" id="ARBA00005912"/>
    </source>
</evidence>
<dbReference type="Pfam" id="PF01765">
    <property type="entry name" value="RRF"/>
    <property type="match status" value="1"/>
</dbReference>
<evidence type="ECO:0000313" key="7">
    <source>
        <dbReference type="EMBL" id="RBP74677.1"/>
    </source>
</evidence>
<dbReference type="GO" id="GO:0006415">
    <property type="term" value="P:translational termination"/>
    <property type="evidence" value="ECO:0007669"/>
    <property type="project" value="UniProtKB-UniRule"/>
</dbReference>
<dbReference type="HAMAP" id="MF_00040">
    <property type="entry name" value="RRF"/>
    <property type="match status" value="1"/>
</dbReference>
<comment type="function">
    <text evidence="5">Responsible for the release of ribosomes from messenger RNA at the termination of protein biosynthesis. May increase the efficiency of translation by recycling ribosomes from one round of translation to another.</text>
</comment>
<dbReference type="EMBL" id="QNSB01000001">
    <property type="protein sequence ID" value="RBP74677.1"/>
    <property type="molecule type" value="Genomic_DNA"/>
</dbReference>
<dbReference type="FunFam" id="3.30.1360.40:FF:000001">
    <property type="entry name" value="Ribosome-recycling factor"/>
    <property type="match status" value="1"/>
</dbReference>
<dbReference type="GO" id="GO:0043023">
    <property type="term" value="F:ribosomal large subunit binding"/>
    <property type="evidence" value="ECO:0007669"/>
    <property type="project" value="TreeGrafter"/>
</dbReference>
<dbReference type="CDD" id="cd00520">
    <property type="entry name" value="RRF"/>
    <property type="match status" value="1"/>
</dbReference>
<dbReference type="PANTHER" id="PTHR20982:SF3">
    <property type="entry name" value="MITOCHONDRIAL RIBOSOME RECYCLING FACTOR PSEUDO 1"/>
    <property type="match status" value="1"/>
</dbReference>
<evidence type="ECO:0000256" key="3">
    <source>
        <dbReference type="ARBA" id="ARBA00022490"/>
    </source>
</evidence>
<dbReference type="InterPro" id="IPR002661">
    <property type="entry name" value="Ribosome_recyc_fac"/>
</dbReference>
<keyword evidence="3 5" id="KW-0963">Cytoplasm</keyword>
<dbReference type="InterPro" id="IPR036191">
    <property type="entry name" value="RRF_sf"/>
</dbReference>
<dbReference type="NCBIfam" id="TIGR00496">
    <property type="entry name" value="frr"/>
    <property type="match status" value="1"/>
</dbReference>
<dbReference type="RefSeq" id="WP_113902720.1">
    <property type="nucleotide sequence ID" value="NZ_QNSB01000001.1"/>
</dbReference>
<keyword evidence="8" id="KW-1185">Reference proteome</keyword>